<comment type="caution">
    <text evidence="2">The sequence shown here is derived from an EMBL/GenBank/DDBJ whole genome shotgun (WGS) entry which is preliminary data.</text>
</comment>
<name>A0ABQ1W5B4_9BACL</name>
<dbReference type="Gene3D" id="1.10.260.40">
    <property type="entry name" value="lambda repressor-like DNA-binding domains"/>
    <property type="match status" value="1"/>
</dbReference>
<keyword evidence="3" id="KW-1185">Reference proteome</keyword>
<dbReference type="RefSeq" id="WP_120464609.1">
    <property type="nucleotide sequence ID" value="NZ_BMIW01000042.1"/>
</dbReference>
<dbReference type="Proteomes" id="UP000608420">
    <property type="component" value="Unassembled WGS sequence"/>
</dbReference>
<evidence type="ECO:0000313" key="3">
    <source>
        <dbReference type="Proteomes" id="UP000608420"/>
    </source>
</evidence>
<accession>A0ABQ1W5B4</accession>
<dbReference type="InterPro" id="IPR001387">
    <property type="entry name" value="Cro/C1-type_HTH"/>
</dbReference>
<evidence type="ECO:0000259" key="1">
    <source>
        <dbReference type="PROSITE" id="PS50943"/>
    </source>
</evidence>
<sequence length="74" mass="7890">MNGVAVRAVRISKGMTQEGFAKILNVSRSCIAAVESGFRPVSPALRIKIAQAFGTGEDITEAITRARESEKLAL</sequence>
<dbReference type="PROSITE" id="PS50943">
    <property type="entry name" value="HTH_CROC1"/>
    <property type="match status" value="1"/>
</dbReference>
<gene>
    <name evidence="2" type="ORF">GCM10010913_42170</name>
</gene>
<dbReference type="SMART" id="SM00530">
    <property type="entry name" value="HTH_XRE"/>
    <property type="match status" value="1"/>
</dbReference>
<protein>
    <recommendedName>
        <fullName evidence="1">HTH cro/C1-type domain-containing protein</fullName>
    </recommendedName>
</protein>
<dbReference type="InterPro" id="IPR010982">
    <property type="entry name" value="Lambda_DNA-bd_dom_sf"/>
</dbReference>
<dbReference type="CDD" id="cd00093">
    <property type="entry name" value="HTH_XRE"/>
    <property type="match status" value="1"/>
</dbReference>
<dbReference type="Pfam" id="PF01381">
    <property type="entry name" value="HTH_3"/>
    <property type="match status" value="1"/>
</dbReference>
<evidence type="ECO:0000313" key="2">
    <source>
        <dbReference type="EMBL" id="GGG15762.1"/>
    </source>
</evidence>
<dbReference type="SUPFAM" id="SSF47413">
    <property type="entry name" value="lambda repressor-like DNA-binding domains"/>
    <property type="match status" value="1"/>
</dbReference>
<proteinExistence type="predicted"/>
<dbReference type="EMBL" id="BMIW01000042">
    <property type="protein sequence ID" value="GGG15762.1"/>
    <property type="molecule type" value="Genomic_DNA"/>
</dbReference>
<organism evidence="2 3">
    <name type="scientific">Paenibacillus aceti</name>
    <dbReference type="NCBI Taxonomy" id="1820010"/>
    <lineage>
        <taxon>Bacteria</taxon>
        <taxon>Bacillati</taxon>
        <taxon>Bacillota</taxon>
        <taxon>Bacilli</taxon>
        <taxon>Bacillales</taxon>
        <taxon>Paenibacillaceae</taxon>
        <taxon>Paenibacillus</taxon>
    </lineage>
</organism>
<reference evidence="3" key="1">
    <citation type="journal article" date="2019" name="Int. J. Syst. Evol. Microbiol.">
        <title>The Global Catalogue of Microorganisms (GCM) 10K type strain sequencing project: providing services to taxonomists for standard genome sequencing and annotation.</title>
        <authorList>
            <consortium name="The Broad Institute Genomics Platform"/>
            <consortium name="The Broad Institute Genome Sequencing Center for Infectious Disease"/>
            <person name="Wu L."/>
            <person name="Ma J."/>
        </authorList>
    </citation>
    <scope>NUCLEOTIDE SEQUENCE [LARGE SCALE GENOMIC DNA]</scope>
    <source>
        <strain evidence="3">CGMCC 1.15420</strain>
    </source>
</reference>
<feature type="domain" description="HTH cro/C1-type" evidence="1">
    <location>
        <begin position="6"/>
        <end position="59"/>
    </location>
</feature>